<evidence type="ECO:0000313" key="3">
    <source>
        <dbReference type="EMBL" id="RNG22299.1"/>
    </source>
</evidence>
<dbReference type="GO" id="GO:0005524">
    <property type="term" value="F:ATP binding"/>
    <property type="evidence" value="ECO:0007669"/>
    <property type="project" value="UniProtKB-KW"/>
</dbReference>
<accession>A0A3M8W0K4</accession>
<dbReference type="CDD" id="cd16936">
    <property type="entry name" value="HATPase_RsbW-like"/>
    <property type="match status" value="1"/>
</dbReference>
<evidence type="ECO:0000256" key="1">
    <source>
        <dbReference type="ARBA" id="ARBA00022527"/>
    </source>
</evidence>
<proteinExistence type="predicted"/>
<dbReference type="InterPro" id="IPR036890">
    <property type="entry name" value="HATPase_C_sf"/>
</dbReference>
<gene>
    <name evidence="3" type="ORF">EEJ42_21080</name>
</gene>
<keyword evidence="4" id="KW-1185">Reference proteome</keyword>
<dbReference type="Proteomes" id="UP000275401">
    <property type="component" value="Unassembled WGS sequence"/>
</dbReference>
<dbReference type="AlphaFoldDB" id="A0A3M8W0K4"/>
<keyword evidence="1" id="KW-0418">Kinase</keyword>
<dbReference type="GO" id="GO:0004674">
    <property type="term" value="F:protein serine/threonine kinase activity"/>
    <property type="evidence" value="ECO:0007669"/>
    <property type="project" value="UniProtKB-KW"/>
</dbReference>
<dbReference type="EMBL" id="RIBZ01000268">
    <property type="protein sequence ID" value="RNG22299.1"/>
    <property type="molecule type" value="Genomic_DNA"/>
</dbReference>
<reference evidence="3 4" key="1">
    <citation type="submission" date="2018-11" db="EMBL/GenBank/DDBJ databases">
        <title>The Potential of Streptomyces as Biocontrol Agents against the Tomato grey mould, Botrytis cinerea (Gray mold) Frontiers in Microbiology.</title>
        <authorList>
            <person name="Li D."/>
        </authorList>
    </citation>
    <scope>NUCLEOTIDE SEQUENCE [LARGE SCALE GENOMIC DNA]</scope>
    <source>
        <strain evidence="3 4">NEAU-LD23</strain>
    </source>
</reference>
<comment type="caution">
    <text evidence="3">The sequence shown here is derived from an EMBL/GenBank/DDBJ whole genome shotgun (WGS) entry which is preliminary data.</text>
</comment>
<keyword evidence="1" id="KW-0723">Serine/threonine-protein kinase</keyword>
<name>A0A3M8W0K4_9ACTN</name>
<dbReference type="SUPFAM" id="SSF55874">
    <property type="entry name" value="ATPase domain of HSP90 chaperone/DNA topoisomerase II/histidine kinase"/>
    <property type="match status" value="1"/>
</dbReference>
<evidence type="ECO:0000313" key="4">
    <source>
        <dbReference type="Proteomes" id="UP000275401"/>
    </source>
</evidence>
<dbReference type="PANTHER" id="PTHR35526:SF3">
    <property type="entry name" value="ANTI-SIGMA-F FACTOR RSBW"/>
    <property type="match status" value="1"/>
</dbReference>
<dbReference type="InterPro" id="IPR050267">
    <property type="entry name" value="Anti-sigma-factor_SerPK"/>
</dbReference>
<evidence type="ECO:0000259" key="2">
    <source>
        <dbReference type="Pfam" id="PF13581"/>
    </source>
</evidence>
<sequence length="144" mass="15828">MPLVTPPVAPFEYCLHIPHDPRAVGVARASLRTALTAHELPELVERAELLASEMLTNALVHAGGEADLRLKWSAETLRMTVWDSSVTPPGLRPLTAGSESGRGLHLLRLLADRWSHYPLTGERWGPASKVVWCEISRKPPASWA</sequence>
<dbReference type="RefSeq" id="WP_123101795.1">
    <property type="nucleotide sequence ID" value="NZ_RIBZ01000268.1"/>
</dbReference>
<organism evidence="3 4">
    <name type="scientific">Streptomyces botrytidirepellens</name>
    <dbReference type="NCBI Taxonomy" id="2486417"/>
    <lineage>
        <taxon>Bacteria</taxon>
        <taxon>Bacillati</taxon>
        <taxon>Actinomycetota</taxon>
        <taxon>Actinomycetes</taxon>
        <taxon>Kitasatosporales</taxon>
        <taxon>Streptomycetaceae</taxon>
        <taxon>Streptomyces</taxon>
    </lineage>
</organism>
<dbReference type="PANTHER" id="PTHR35526">
    <property type="entry name" value="ANTI-SIGMA-F FACTOR RSBW-RELATED"/>
    <property type="match status" value="1"/>
</dbReference>
<dbReference type="Gene3D" id="3.30.565.10">
    <property type="entry name" value="Histidine kinase-like ATPase, C-terminal domain"/>
    <property type="match status" value="1"/>
</dbReference>
<protein>
    <submittedName>
        <fullName evidence="3">ATP-binding protein</fullName>
    </submittedName>
</protein>
<feature type="domain" description="Histidine kinase/HSP90-like ATPase" evidence="2">
    <location>
        <begin position="17"/>
        <end position="114"/>
    </location>
</feature>
<dbReference type="InterPro" id="IPR003594">
    <property type="entry name" value="HATPase_dom"/>
</dbReference>
<keyword evidence="3" id="KW-0547">Nucleotide-binding</keyword>
<dbReference type="Pfam" id="PF13581">
    <property type="entry name" value="HATPase_c_2"/>
    <property type="match status" value="1"/>
</dbReference>
<keyword evidence="1" id="KW-0808">Transferase</keyword>
<keyword evidence="3" id="KW-0067">ATP-binding</keyword>